<accession>A0A9N9BFT1</accession>
<comment type="caution">
    <text evidence="1">The sequence shown here is derived from an EMBL/GenBank/DDBJ whole genome shotgun (WGS) entry which is preliminary data.</text>
</comment>
<name>A0A9N9BFT1_9GLOM</name>
<evidence type="ECO:0000313" key="2">
    <source>
        <dbReference type="Proteomes" id="UP000789405"/>
    </source>
</evidence>
<keyword evidence="2" id="KW-1185">Reference proteome</keyword>
<dbReference type="AlphaFoldDB" id="A0A9N9BFT1"/>
<sequence>MDSYIYTGTFSHKNEVSFLEIFIAADEIQLFEINQQVEKSLLETESAWKFPNDFITIYNDLTKWTQTNFDELEKVLHNCIPHIRFYELSFSEFRLVETQYKNILPNNLLDETYQYLSDPKKRDTLPKRVSAYPFNSNIIDAKDAALIASWIDKKQGMPYHFKNMPFEFELIYRASLENFSVAIPRLSRVSSKKEAITWCMARGPCFGYQDLWIEHNRSQRSVTGKSKQHSYECGIIDKDTFEIEEYE</sequence>
<dbReference type="Proteomes" id="UP000789405">
    <property type="component" value="Unassembled WGS sequence"/>
</dbReference>
<organism evidence="1 2">
    <name type="scientific">Dentiscutata erythropus</name>
    <dbReference type="NCBI Taxonomy" id="1348616"/>
    <lineage>
        <taxon>Eukaryota</taxon>
        <taxon>Fungi</taxon>
        <taxon>Fungi incertae sedis</taxon>
        <taxon>Mucoromycota</taxon>
        <taxon>Glomeromycotina</taxon>
        <taxon>Glomeromycetes</taxon>
        <taxon>Diversisporales</taxon>
        <taxon>Gigasporaceae</taxon>
        <taxon>Dentiscutata</taxon>
    </lineage>
</organism>
<proteinExistence type="predicted"/>
<protein>
    <submittedName>
        <fullName evidence="1">11900_t:CDS:1</fullName>
    </submittedName>
</protein>
<feature type="non-terminal residue" evidence="1">
    <location>
        <position position="1"/>
    </location>
</feature>
<gene>
    <name evidence="1" type="ORF">DERYTH_LOCUS5910</name>
</gene>
<dbReference type="OrthoDB" id="298084at2759"/>
<reference evidence="1" key="1">
    <citation type="submission" date="2021-06" db="EMBL/GenBank/DDBJ databases">
        <authorList>
            <person name="Kallberg Y."/>
            <person name="Tangrot J."/>
            <person name="Rosling A."/>
        </authorList>
    </citation>
    <scope>NUCLEOTIDE SEQUENCE</scope>
    <source>
        <strain evidence="1">MA453B</strain>
    </source>
</reference>
<evidence type="ECO:0000313" key="1">
    <source>
        <dbReference type="EMBL" id="CAG8564718.1"/>
    </source>
</evidence>
<dbReference type="EMBL" id="CAJVPY010002560">
    <property type="protein sequence ID" value="CAG8564718.1"/>
    <property type="molecule type" value="Genomic_DNA"/>
</dbReference>